<dbReference type="EMBL" id="MFQS01000023">
    <property type="protein sequence ID" value="OGH83010.1"/>
    <property type="molecule type" value="Genomic_DNA"/>
</dbReference>
<evidence type="ECO:0000313" key="2">
    <source>
        <dbReference type="Proteomes" id="UP000176300"/>
    </source>
</evidence>
<dbReference type="Proteomes" id="UP000176300">
    <property type="component" value="Unassembled WGS sequence"/>
</dbReference>
<organism evidence="1 2">
    <name type="scientific">Candidatus Magasanikbacteria bacterium RIFOXYB1_FULL_40_15</name>
    <dbReference type="NCBI Taxonomy" id="1798697"/>
    <lineage>
        <taxon>Bacteria</taxon>
        <taxon>Candidatus Magasanikiibacteriota</taxon>
    </lineage>
</organism>
<name>A0A1F6NGM7_9BACT</name>
<protein>
    <submittedName>
        <fullName evidence="1">Uncharacterized protein</fullName>
    </submittedName>
</protein>
<dbReference type="AlphaFoldDB" id="A0A1F6NGM7"/>
<proteinExistence type="predicted"/>
<evidence type="ECO:0000313" key="1">
    <source>
        <dbReference type="EMBL" id="OGH83010.1"/>
    </source>
</evidence>
<reference evidence="1 2" key="1">
    <citation type="journal article" date="2016" name="Nat. Commun.">
        <title>Thousands of microbial genomes shed light on interconnected biogeochemical processes in an aquifer system.</title>
        <authorList>
            <person name="Anantharaman K."/>
            <person name="Brown C.T."/>
            <person name="Hug L.A."/>
            <person name="Sharon I."/>
            <person name="Castelle C.J."/>
            <person name="Probst A.J."/>
            <person name="Thomas B.C."/>
            <person name="Singh A."/>
            <person name="Wilkins M.J."/>
            <person name="Karaoz U."/>
            <person name="Brodie E.L."/>
            <person name="Williams K.H."/>
            <person name="Hubbard S.S."/>
            <person name="Banfield J.F."/>
        </authorList>
    </citation>
    <scope>NUCLEOTIDE SEQUENCE [LARGE SCALE GENOMIC DNA]</scope>
</reference>
<comment type="caution">
    <text evidence="1">The sequence shown here is derived from an EMBL/GenBank/DDBJ whole genome shotgun (WGS) entry which is preliminary data.</text>
</comment>
<accession>A0A1F6NGM7</accession>
<sequence>MARLIIPEVVWQTISALEYILGEDLPIPHQVSLPEDTGETITDEIKFYFGNGFKIKALIQTGISEQLESEDDNPEVERYRWVIPLNLSYEMLNLPENEDARGELEDWFCELEDIVGKILREVQEDTLIFNLSDEQTYMLFAHRNGQLDMTDTSCNQMN</sequence>
<gene>
    <name evidence="1" type="ORF">A2373_00425</name>
</gene>
<dbReference type="STRING" id="1798697.A2373_00425"/>